<dbReference type="PANTHER" id="PTHR33826">
    <property type="entry name" value="F20B24.21"/>
    <property type="match status" value="1"/>
</dbReference>
<feature type="compositionally biased region" description="Low complexity" evidence="1">
    <location>
        <begin position="419"/>
        <end position="429"/>
    </location>
</feature>
<keyword evidence="2" id="KW-1133">Transmembrane helix</keyword>
<keyword evidence="2" id="KW-0812">Transmembrane</keyword>
<name>A0A059A2E0_EUCGR</name>
<keyword evidence="2" id="KW-0472">Membrane</keyword>
<sequence>MGKSAEEEQQVAATVVSITSERNAERRCGCGGISKRVGVRCVAVLVLSVAVFLSAMFWLPPFLQFADRGDLDLDPRFRGHDIVATFNVEKPVLLLQDNILQLEEDIFAEINLATIRVVILSVEPLAGSNSAKVVFAIDPDVKNSKISNATEIIIRESFESLVTRQIFLHLTSSLFGDPFSFEVLKFPGGITISPFQKAFPLQRAQIYFNFTLNYSIEQIQAYFEDLRSQLRSGLRLSSNEILYISLSNVRGSTVASPTIVQSSVLLAIGNKPRLKQLAQTITGSHSRNLGLNNTIFGKVKQVRLSSILQHSLNGGDGAGPSLPPSPAPLPGPHHAHHHHHHHHSHHHHFHQPPTISPAPATHDSAHSPRAVSPAHRKISPVHGKSSPSPAPQPSYEARPPGCRFGYKGKPSGSGKQSHVAPVPAPALAPRYSGVSPSPQAHHPRAVPVSSPLPHVVYPHVQPPSTTKHHTENPVQTPSVAPSLNSSSAGLVPTAQWAFTLIFAILLQL</sequence>
<reference evidence="4" key="1">
    <citation type="submission" date="2013-07" db="EMBL/GenBank/DDBJ databases">
        <title>The genome of Eucalyptus grandis.</title>
        <authorList>
            <person name="Schmutz J."/>
            <person name="Hayes R."/>
            <person name="Myburg A."/>
            <person name="Tuskan G."/>
            <person name="Grattapaglia D."/>
            <person name="Rokhsar D.S."/>
        </authorList>
    </citation>
    <scope>NUCLEOTIDE SEQUENCE</scope>
    <source>
        <tissue evidence="4">Leaf extractions</tissue>
    </source>
</reference>
<dbReference type="OMA" id="KESHFAP"/>
<feature type="compositionally biased region" description="Basic residues" evidence="1">
    <location>
        <begin position="333"/>
        <end position="350"/>
    </location>
</feature>
<dbReference type="Pfam" id="PF23041">
    <property type="entry name" value="DUF7036"/>
    <property type="match status" value="2"/>
</dbReference>
<feature type="region of interest" description="Disordered" evidence="1">
    <location>
        <begin position="310"/>
        <end position="480"/>
    </location>
</feature>
<feature type="domain" description="DUF7036" evidence="3">
    <location>
        <begin position="209"/>
        <end position="297"/>
    </location>
</feature>
<dbReference type="Gramene" id="KCW47943">
    <property type="protein sequence ID" value="KCW47943"/>
    <property type="gene ID" value="EUGRSUZ_K01680"/>
</dbReference>
<evidence type="ECO:0000256" key="2">
    <source>
        <dbReference type="SAM" id="Phobius"/>
    </source>
</evidence>
<organism evidence="4">
    <name type="scientific">Eucalyptus grandis</name>
    <name type="common">Flooded gum</name>
    <dbReference type="NCBI Taxonomy" id="71139"/>
    <lineage>
        <taxon>Eukaryota</taxon>
        <taxon>Viridiplantae</taxon>
        <taxon>Streptophyta</taxon>
        <taxon>Embryophyta</taxon>
        <taxon>Tracheophyta</taxon>
        <taxon>Spermatophyta</taxon>
        <taxon>Magnoliopsida</taxon>
        <taxon>eudicotyledons</taxon>
        <taxon>Gunneridae</taxon>
        <taxon>Pentapetalae</taxon>
        <taxon>rosids</taxon>
        <taxon>malvids</taxon>
        <taxon>Myrtales</taxon>
        <taxon>Myrtaceae</taxon>
        <taxon>Myrtoideae</taxon>
        <taxon>Eucalypteae</taxon>
        <taxon>Eucalyptus</taxon>
    </lineage>
</organism>
<dbReference type="FunCoup" id="A0A059A2E0">
    <property type="interactions" value="693"/>
</dbReference>
<dbReference type="AlphaFoldDB" id="A0A059A2E0"/>
<evidence type="ECO:0000256" key="1">
    <source>
        <dbReference type="SAM" id="MobiDB-lite"/>
    </source>
</evidence>
<evidence type="ECO:0000313" key="4">
    <source>
        <dbReference type="EMBL" id="KCW47943.1"/>
    </source>
</evidence>
<dbReference type="STRING" id="71139.A0A059A2E0"/>
<dbReference type="InParanoid" id="A0A059A2E0"/>
<dbReference type="EMBL" id="KK198763">
    <property type="protein sequence ID" value="KCW47943.1"/>
    <property type="molecule type" value="Genomic_DNA"/>
</dbReference>
<accession>A0A059A2E0</accession>
<dbReference type="KEGG" id="egr:104425402"/>
<feature type="compositionally biased region" description="Pro residues" evidence="1">
    <location>
        <begin position="321"/>
        <end position="331"/>
    </location>
</feature>
<proteinExistence type="predicted"/>
<feature type="transmembrane region" description="Helical" evidence="2">
    <location>
        <begin position="37"/>
        <end position="59"/>
    </location>
</feature>
<dbReference type="PANTHER" id="PTHR33826:SF2">
    <property type="entry name" value="HYDROXYPROLINE-RICH GLYCOPROTEIN FAMILY PROTEIN"/>
    <property type="match status" value="1"/>
</dbReference>
<feature type="domain" description="DUF7036" evidence="3">
    <location>
        <begin position="86"/>
        <end position="176"/>
    </location>
</feature>
<evidence type="ECO:0000259" key="3">
    <source>
        <dbReference type="Pfam" id="PF23041"/>
    </source>
</evidence>
<protein>
    <recommendedName>
        <fullName evidence="3">DUF7036 domain-containing protein</fullName>
    </recommendedName>
</protein>
<dbReference type="eggNOG" id="KOG0800">
    <property type="taxonomic scope" value="Eukaryota"/>
</dbReference>
<dbReference type="OrthoDB" id="687571at2759"/>
<gene>
    <name evidence="4" type="ORF">EUGRSUZ_K01680</name>
</gene>
<dbReference type="InterPro" id="IPR055464">
    <property type="entry name" value="DUF7036"/>
</dbReference>